<evidence type="ECO:0000259" key="5">
    <source>
        <dbReference type="Pfam" id="PF00296"/>
    </source>
</evidence>
<keyword evidence="2" id="KW-0288">FMN</keyword>
<name>A0AA91ETJ2_9MYCO</name>
<keyword evidence="1" id="KW-0285">Flavoprotein</keyword>
<comment type="caution">
    <text evidence="6">The sequence shown here is derived from an EMBL/GenBank/DDBJ whole genome shotgun (WGS) entry which is preliminary data.</text>
</comment>
<evidence type="ECO:0000256" key="1">
    <source>
        <dbReference type="ARBA" id="ARBA00022630"/>
    </source>
</evidence>
<dbReference type="Pfam" id="PF00296">
    <property type="entry name" value="Bac_luciferase"/>
    <property type="match status" value="1"/>
</dbReference>
<keyword evidence="4" id="KW-0503">Monooxygenase</keyword>
<dbReference type="GO" id="GO:0046306">
    <property type="term" value="P:alkanesulfonate catabolic process"/>
    <property type="evidence" value="ECO:0007669"/>
    <property type="project" value="TreeGrafter"/>
</dbReference>
<reference evidence="6 7" key="1">
    <citation type="submission" date="2016-06" db="EMBL/GenBank/DDBJ databases">
        <authorList>
            <person name="Sutton G."/>
            <person name="Brinkac L."/>
            <person name="Sanka R."/>
            <person name="Adams M."/>
            <person name="Lau E."/>
            <person name="Garcia-Basteiro A."/>
            <person name="Lopez-Varela E."/>
            <person name="Palencia S."/>
        </authorList>
    </citation>
    <scope>NUCLEOTIDE SEQUENCE [LARGE SCALE GENOMIC DNA]</scope>
    <source>
        <strain evidence="6 7">1211594.5</strain>
    </source>
</reference>
<dbReference type="EMBL" id="LZME01000099">
    <property type="protein sequence ID" value="OBK83882.1"/>
    <property type="molecule type" value="Genomic_DNA"/>
</dbReference>
<dbReference type="GO" id="GO:0008726">
    <property type="term" value="F:alkanesulfonate monooxygenase activity"/>
    <property type="evidence" value="ECO:0007669"/>
    <property type="project" value="TreeGrafter"/>
</dbReference>
<dbReference type="InterPro" id="IPR050172">
    <property type="entry name" value="SsuD_RutA_monooxygenase"/>
</dbReference>
<dbReference type="InterPro" id="IPR011251">
    <property type="entry name" value="Luciferase-like_dom"/>
</dbReference>
<sequence>MRIGLSTPVVVQAPGLASEWEAGGTADHLAAIAHTADEAGLEFLSCSEHVAVPSGEAATRGVVYWDPLSTLGFLAAHTRRIRLATAVLVLGYHHPLEVVKRYGTLDRISGGRLILGVGIGSLAPEFELLGADWPSRASRADEAIQALRASMGVSEPAHSGSYFQFEGMTVQPSALQPRVPIWVGGRSRASLRRAVRGADGWMPFGLAPEQIRQLLRQEAVPTSFEVILGTDRALDPMGDVAGTRRVLSELAAAGATVVSCGLAARSAEHYCQQIIRLAEVARSLTAGKEETSDD</sequence>
<dbReference type="NCBIfam" id="TIGR03619">
    <property type="entry name" value="F420_Rv2161c"/>
    <property type="match status" value="1"/>
</dbReference>
<evidence type="ECO:0000313" key="6">
    <source>
        <dbReference type="EMBL" id="OBK83882.1"/>
    </source>
</evidence>
<accession>A0AA91ETJ2</accession>
<keyword evidence="3" id="KW-0560">Oxidoreductase</keyword>
<dbReference type="InterPro" id="IPR019921">
    <property type="entry name" value="Lucif-like_OxRdtase_Rv2161c"/>
</dbReference>
<dbReference type="SUPFAM" id="SSF51679">
    <property type="entry name" value="Bacterial luciferase-like"/>
    <property type="match status" value="1"/>
</dbReference>
<gene>
    <name evidence="6" type="ORF">A5649_05860</name>
</gene>
<evidence type="ECO:0000256" key="4">
    <source>
        <dbReference type="ARBA" id="ARBA00023033"/>
    </source>
</evidence>
<evidence type="ECO:0000256" key="3">
    <source>
        <dbReference type="ARBA" id="ARBA00023002"/>
    </source>
</evidence>
<dbReference type="PANTHER" id="PTHR42847:SF4">
    <property type="entry name" value="ALKANESULFONATE MONOOXYGENASE-RELATED"/>
    <property type="match status" value="1"/>
</dbReference>
<dbReference type="Proteomes" id="UP000093712">
    <property type="component" value="Unassembled WGS sequence"/>
</dbReference>
<evidence type="ECO:0000313" key="7">
    <source>
        <dbReference type="Proteomes" id="UP000093712"/>
    </source>
</evidence>
<dbReference type="InterPro" id="IPR036661">
    <property type="entry name" value="Luciferase-like_sf"/>
</dbReference>
<protein>
    <submittedName>
        <fullName evidence="6">LLM class F420-dependent oxidoreductase</fullName>
    </submittedName>
</protein>
<dbReference type="PANTHER" id="PTHR42847">
    <property type="entry name" value="ALKANESULFONATE MONOOXYGENASE"/>
    <property type="match status" value="1"/>
</dbReference>
<proteinExistence type="predicted"/>
<dbReference type="RefSeq" id="WP_065041128.1">
    <property type="nucleotide sequence ID" value="NZ_LZME01000099.1"/>
</dbReference>
<evidence type="ECO:0000256" key="2">
    <source>
        <dbReference type="ARBA" id="ARBA00022643"/>
    </source>
</evidence>
<organism evidence="6 7">
    <name type="scientific">Mycolicibacter heraklionensis</name>
    <dbReference type="NCBI Taxonomy" id="512402"/>
    <lineage>
        <taxon>Bacteria</taxon>
        <taxon>Bacillati</taxon>
        <taxon>Actinomycetota</taxon>
        <taxon>Actinomycetes</taxon>
        <taxon>Mycobacteriales</taxon>
        <taxon>Mycobacteriaceae</taxon>
        <taxon>Mycolicibacter</taxon>
    </lineage>
</organism>
<dbReference type="AlphaFoldDB" id="A0AA91ETJ2"/>
<feature type="domain" description="Luciferase-like" evidence="5">
    <location>
        <begin position="1"/>
        <end position="215"/>
    </location>
</feature>
<dbReference type="Gene3D" id="3.20.20.30">
    <property type="entry name" value="Luciferase-like domain"/>
    <property type="match status" value="1"/>
</dbReference>